<comment type="caution">
    <text evidence="4">The sequence shown here is derived from an EMBL/GenBank/DDBJ whole genome shotgun (WGS) entry which is preliminary data.</text>
</comment>
<dbReference type="OrthoDB" id="66599at2759"/>
<dbReference type="PANTHER" id="PTHR13371">
    <property type="entry name" value="GLYCINE-, GLUTAMATE-, THIENYLCYCLOHEXYLPIPERIDINE-BINDING PROTEIN"/>
    <property type="match status" value="1"/>
</dbReference>
<dbReference type="AlphaFoldDB" id="A0A1X2GUY4"/>
<reference evidence="4 5" key="1">
    <citation type="submission" date="2016-07" db="EMBL/GenBank/DDBJ databases">
        <title>Pervasive Adenine N6-methylation of Active Genes in Fungi.</title>
        <authorList>
            <consortium name="DOE Joint Genome Institute"/>
            <person name="Mondo S.J."/>
            <person name="Dannebaum R.O."/>
            <person name="Kuo R.C."/>
            <person name="Labutti K."/>
            <person name="Haridas S."/>
            <person name="Kuo A."/>
            <person name="Salamov A."/>
            <person name="Ahrendt S.R."/>
            <person name="Lipzen A."/>
            <person name="Sullivan W."/>
            <person name="Andreopoulos W.B."/>
            <person name="Clum A."/>
            <person name="Lindquist E."/>
            <person name="Daum C."/>
            <person name="Ramamoorthy G.K."/>
            <person name="Gryganskyi A."/>
            <person name="Culley D."/>
            <person name="Magnuson J.K."/>
            <person name="James T.Y."/>
            <person name="O'Malley M.A."/>
            <person name="Stajich J.E."/>
            <person name="Spatafora J.W."/>
            <person name="Visel A."/>
            <person name="Grigoriev I.V."/>
        </authorList>
    </citation>
    <scope>NUCLEOTIDE SEQUENCE [LARGE SCALE GENOMIC DNA]</scope>
    <source>
        <strain evidence="4 5">NRRL 3301</strain>
    </source>
</reference>
<evidence type="ECO:0000313" key="5">
    <source>
        <dbReference type="Proteomes" id="UP000242146"/>
    </source>
</evidence>
<dbReference type="GO" id="GO:0005929">
    <property type="term" value="C:cilium"/>
    <property type="evidence" value="ECO:0007669"/>
    <property type="project" value="TreeGrafter"/>
</dbReference>
<feature type="domain" description="Centrosomal protein CEP104 N-terminal" evidence="2">
    <location>
        <begin position="48"/>
        <end position="177"/>
    </location>
</feature>
<name>A0A1X2GUY4_9FUNG</name>
<feature type="region of interest" description="Disordered" evidence="1">
    <location>
        <begin position="896"/>
        <end position="938"/>
    </location>
</feature>
<dbReference type="Pfam" id="PF21038">
    <property type="entry name" value="CEP104_N"/>
    <property type="match status" value="1"/>
</dbReference>
<feature type="compositionally biased region" description="Low complexity" evidence="1">
    <location>
        <begin position="744"/>
        <end position="772"/>
    </location>
</feature>
<dbReference type="Proteomes" id="UP000242146">
    <property type="component" value="Unassembled WGS sequence"/>
</dbReference>
<evidence type="ECO:0000313" key="4">
    <source>
        <dbReference type="EMBL" id="ORX61854.1"/>
    </source>
</evidence>
<dbReference type="InterPro" id="IPR048738">
    <property type="entry name" value="CEP104_Znf"/>
</dbReference>
<evidence type="ECO:0000259" key="3">
    <source>
        <dbReference type="Pfam" id="PF21039"/>
    </source>
</evidence>
<proteinExistence type="predicted"/>
<dbReference type="InterPro" id="IPR052607">
    <property type="entry name" value="CEP104-like"/>
</dbReference>
<evidence type="ECO:0000256" key="1">
    <source>
        <dbReference type="SAM" id="MobiDB-lite"/>
    </source>
</evidence>
<accession>A0A1X2GUY4</accession>
<feature type="compositionally biased region" description="Low complexity" evidence="1">
    <location>
        <begin position="916"/>
        <end position="927"/>
    </location>
</feature>
<dbReference type="PANTHER" id="PTHR13371:SF0">
    <property type="entry name" value="CENTROSOMAL PROTEIN OF 104 KDA"/>
    <property type="match status" value="1"/>
</dbReference>
<keyword evidence="5" id="KW-1185">Reference proteome</keyword>
<dbReference type="Pfam" id="PF21040">
    <property type="entry name" value="CEP104-like_TOG"/>
    <property type="match status" value="1"/>
</dbReference>
<dbReference type="Gene3D" id="1.25.10.10">
    <property type="entry name" value="Leucine-rich Repeat Variant"/>
    <property type="match status" value="1"/>
</dbReference>
<dbReference type="Pfam" id="PF21039">
    <property type="entry name" value="CEP104_ZnF"/>
    <property type="match status" value="1"/>
</dbReference>
<feature type="domain" description="Centrosomal protein CEP104 Zn finger" evidence="3">
    <location>
        <begin position="787"/>
        <end position="896"/>
    </location>
</feature>
<organism evidence="4 5">
    <name type="scientific">Hesseltinella vesiculosa</name>
    <dbReference type="NCBI Taxonomy" id="101127"/>
    <lineage>
        <taxon>Eukaryota</taxon>
        <taxon>Fungi</taxon>
        <taxon>Fungi incertae sedis</taxon>
        <taxon>Mucoromycota</taxon>
        <taxon>Mucoromycotina</taxon>
        <taxon>Mucoromycetes</taxon>
        <taxon>Mucorales</taxon>
        <taxon>Cunninghamellaceae</taxon>
        <taxon>Hesseltinella</taxon>
    </lineage>
</organism>
<dbReference type="InterPro" id="IPR048739">
    <property type="entry name" value="CEP104_N"/>
</dbReference>
<gene>
    <name evidence="4" type="ORF">DM01DRAFT_1331327</name>
</gene>
<dbReference type="InterPro" id="IPR011989">
    <property type="entry name" value="ARM-like"/>
</dbReference>
<dbReference type="EMBL" id="MCGT01000002">
    <property type="protein sequence ID" value="ORX61854.1"/>
    <property type="molecule type" value="Genomic_DNA"/>
</dbReference>
<evidence type="ECO:0000259" key="2">
    <source>
        <dbReference type="Pfam" id="PF21038"/>
    </source>
</evidence>
<sequence length="938" mass="105178">MTIQPLAFEVAHCSSWDDNHTPDELVNFNPGNQDAFNEQELANVKIKGWQTPKCPTYPQDLIIHLTCGPARIGKIQLLSHHYKIATKIDVYIGILKEPTEDMSLPSDDDEDDTLIEFTRLGYVCFDSNARAQFRARELKSIKINADGEYIRLVVRQCHQNRLNTYNQVGLLALNVLGQAFSLGQSHGHQLPTSLDGSSMLSSSTRRTSVSSTHSLSHGMSAASVVEMELQHWTSALVHAEELAVQDEAYGKAKTYKSISDKLAQFTKILIDLEQSKRLAVDTKDYDEAEKIKQDISEIKLTAESILKTAHIRVNGDGMVEEIQPSQEESEATPSTALETDRMYEETIAKWTNFDVSSNDQPEMSSSRELEEILMPPNLMSYDQPMALSASVSAKLEKKKHHDPSSLTQLDEAEDELLELVVTEEEQQPEEPVDPDLVPEAIMEEERGMYHDALALFGEEPVAFVLSIKIKCRERGLRLVQQKIDHAYHQAPKTKADMWLAQFVHADALDTDDPAACFVSAVLMLLQEAIMDSREALVLLTIQLWQQLNDLYVDNQVSAKECWEWTRRAFNGLLKRTGDANLTIRSHAVDLVLLLAHTHASPASFNLVPLFISKPERLIHAHKEAVARIDLVHRVLKELKCKPQGIVDPEECVAFAKAYSQHSHDEVKKQAIQLLVTLATDMDHKRLNAMLDKDLQMQLQTALGGSKTHLVSNKDEAMAELRAMSVKQVTKRSEFNNTKRRADAQKSTASAATKKRVTATTSTRAAATKSTRAPQQQPEPAASKEDSVCIFCDEQNDTFNEKTLISHYYKTCPALTTCSMCQTIVEVSSLQSHMLTDCEKRHLLKQCTRCKQAIPVEQWLQHTLKNTCQAYTNDTRCPLCQTVIQPANDQGWRRHLLSGQGCPKNTRPLKDTKAAASSNTPTKKPTSTRAKPSSLRKKN</sequence>
<evidence type="ECO:0008006" key="6">
    <source>
        <dbReference type="Google" id="ProtNLM"/>
    </source>
</evidence>
<protein>
    <recommendedName>
        <fullName evidence="6">TOG domain-containing protein</fullName>
    </recommendedName>
</protein>
<feature type="region of interest" description="Disordered" evidence="1">
    <location>
        <begin position="728"/>
        <end position="781"/>
    </location>
</feature>